<evidence type="ECO:0000259" key="2">
    <source>
        <dbReference type="Pfam" id="PF09346"/>
    </source>
</evidence>
<name>A0A918FBR2_9DEIO</name>
<dbReference type="Proteomes" id="UP000603865">
    <property type="component" value="Unassembled WGS sequence"/>
</dbReference>
<evidence type="ECO:0000313" key="4">
    <source>
        <dbReference type="Proteomes" id="UP000603865"/>
    </source>
</evidence>
<protein>
    <recommendedName>
        <fullName evidence="2">Knr4/Smi1-like domain-containing protein</fullName>
    </recommendedName>
</protein>
<feature type="region of interest" description="Disordered" evidence="1">
    <location>
        <begin position="201"/>
        <end position="221"/>
    </location>
</feature>
<feature type="region of interest" description="Disordered" evidence="1">
    <location>
        <begin position="271"/>
        <end position="298"/>
    </location>
</feature>
<evidence type="ECO:0000256" key="1">
    <source>
        <dbReference type="SAM" id="MobiDB-lite"/>
    </source>
</evidence>
<evidence type="ECO:0000313" key="3">
    <source>
        <dbReference type="EMBL" id="GGR28526.1"/>
    </source>
</evidence>
<gene>
    <name evidence="3" type="ORF">GCM10008957_44630</name>
</gene>
<accession>A0A918FBR2</accession>
<keyword evidence="4" id="KW-1185">Reference proteome</keyword>
<dbReference type="RefSeq" id="WP_189092726.1">
    <property type="nucleotide sequence ID" value="NZ_BMQL01000044.1"/>
</dbReference>
<sequence length="298" mass="33380">MNTTLEALQTWLKANYRAAHDSLQPGLADSEIDELLSDWPYQLSADVRALYRWHNGFEDTQVELLPGLSFLPLEQALELAAAYWEASAAQVKKGGEEFFPRLVLPIFSDADSNVLALVQGFEKTAPVQPASPVQVIALQQGQRLYAFQRLEDLLKASLKLLESGVYRVDQDRDRVELTDERRAQAAWRKFPMLYLERATLDADDAEELEDDSDEDEDLSDEEASENLLANLMSMLGLHPDDIDPATATLEELNDLQEVSALESWPPALQQRFHELGGGVKTLDEEAEKPDEEPGNSVP</sequence>
<organism evidence="3 4">
    <name type="scientific">Deinococcus ruber</name>
    <dbReference type="NCBI Taxonomy" id="1848197"/>
    <lineage>
        <taxon>Bacteria</taxon>
        <taxon>Thermotogati</taxon>
        <taxon>Deinococcota</taxon>
        <taxon>Deinococci</taxon>
        <taxon>Deinococcales</taxon>
        <taxon>Deinococcaceae</taxon>
        <taxon>Deinococcus</taxon>
    </lineage>
</organism>
<proteinExistence type="predicted"/>
<reference evidence="3" key="2">
    <citation type="submission" date="2020-09" db="EMBL/GenBank/DDBJ databases">
        <authorList>
            <person name="Sun Q."/>
            <person name="Ohkuma M."/>
        </authorList>
    </citation>
    <scope>NUCLEOTIDE SEQUENCE</scope>
    <source>
        <strain evidence="3">JCM 31311</strain>
    </source>
</reference>
<dbReference type="InterPro" id="IPR037883">
    <property type="entry name" value="Knr4/Smi1-like_sf"/>
</dbReference>
<dbReference type="Gene3D" id="3.40.1580.10">
    <property type="entry name" value="SMI1/KNR4-like"/>
    <property type="match status" value="1"/>
</dbReference>
<reference evidence="3" key="1">
    <citation type="journal article" date="2014" name="Int. J. Syst. Evol. Microbiol.">
        <title>Complete genome sequence of Corynebacterium casei LMG S-19264T (=DSM 44701T), isolated from a smear-ripened cheese.</title>
        <authorList>
            <consortium name="US DOE Joint Genome Institute (JGI-PGF)"/>
            <person name="Walter F."/>
            <person name="Albersmeier A."/>
            <person name="Kalinowski J."/>
            <person name="Ruckert C."/>
        </authorList>
    </citation>
    <scope>NUCLEOTIDE SEQUENCE</scope>
    <source>
        <strain evidence="3">JCM 31311</strain>
    </source>
</reference>
<comment type="caution">
    <text evidence="3">The sequence shown here is derived from an EMBL/GenBank/DDBJ whole genome shotgun (WGS) entry which is preliminary data.</text>
</comment>
<dbReference type="Pfam" id="PF09346">
    <property type="entry name" value="SMI1_KNR4"/>
    <property type="match status" value="1"/>
</dbReference>
<dbReference type="EMBL" id="BMQL01000044">
    <property type="protein sequence ID" value="GGR28526.1"/>
    <property type="molecule type" value="Genomic_DNA"/>
</dbReference>
<dbReference type="InterPro" id="IPR018958">
    <property type="entry name" value="Knr4/Smi1-like_dom"/>
</dbReference>
<dbReference type="AlphaFoldDB" id="A0A918FBR2"/>
<feature type="compositionally biased region" description="Acidic residues" evidence="1">
    <location>
        <begin position="284"/>
        <end position="298"/>
    </location>
</feature>
<feature type="domain" description="Knr4/Smi1-like" evidence="2">
    <location>
        <begin position="27"/>
        <end position="117"/>
    </location>
</feature>